<dbReference type="KEGG" id="llu:AKJ09_08875"/>
<gene>
    <name evidence="2" type="ORF">AKJ09_08875</name>
</gene>
<feature type="signal peptide" evidence="1">
    <location>
        <begin position="1"/>
        <end position="16"/>
    </location>
</feature>
<keyword evidence="3" id="KW-1185">Reference proteome</keyword>
<protein>
    <submittedName>
        <fullName evidence="2">Uncharacterized protein</fullName>
    </submittedName>
</protein>
<evidence type="ECO:0000313" key="3">
    <source>
        <dbReference type="Proteomes" id="UP000064967"/>
    </source>
</evidence>
<dbReference type="InterPro" id="IPR051200">
    <property type="entry name" value="Host-pathogen_enzymatic-act"/>
</dbReference>
<dbReference type="PROSITE" id="PS51257">
    <property type="entry name" value="PROKAR_LIPOPROTEIN"/>
    <property type="match status" value="1"/>
</dbReference>
<dbReference type="AlphaFoldDB" id="A0A0K1Q979"/>
<evidence type="ECO:0000256" key="1">
    <source>
        <dbReference type="SAM" id="SignalP"/>
    </source>
</evidence>
<proteinExistence type="predicted"/>
<accession>A0A0K1Q979</accession>
<reference evidence="2 3" key="1">
    <citation type="submission" date="2015-08" db="EMBL/GenBank/DDBJ databases">
        <authorList>
            <person name="Babu N.S."/>
            <person name="Beckwith C.J."/>
            <person name="Beseler K.G."/>
            <person name="Brison A."/>
            <person name="Carone J.V."/>
            <person name="Caskin T.P."/>
            <person name="Diamond M."/>
            <person name="Durham M.E."/>
            <person name="Foxe J.M."/>
            <person name="Go M."/>
            <person name="Henderson B.A."/>
            <person name="Jones I.B."/>
            <person name="McGettigan J.A."/>
            <person name="Micheletti S.J."/>
            <person name="Nasrallah M.E."/>
            <person name="Ortiz D."/>
            <person name="Piller C.R."/>
            <person name="Privatt S.R."/>
            <person name="Schneider S.L."/>
            <person name="Sharp S."/>
            <person name="Smith T.C."/>
            <person name="Stanton J.D."/>
            <person name="Ullery H.E."/>
            <person name="Wilson R.J."/>
            <person name="Serrano M.G."/>
            <person name="Buck G."/>
            <person name="Lee V."/>
            <person name="Wang Y."/>
            <person name="Carvalho R."/>
            <person name="Voegtly L."/>
            <person name="Shi R."/>
            <person name="Duckworth R."/>
            <person name="Johnson A."/>
            <person name="Loviza R."/>
            <person name="Walstead R."/>
            <person name="Shah Z."/>
            <person name="Kiflezghi M."/>
            <person name="Wade K."/>
            <person name="Ball S.L."/>
            <person name="Bradley K.W."/>
            <person name="Asai D.J."/>
            <person name="Bowman C.A."/>
            <person name="Russell D.A."/>
            <person name="Pope W.H."/>
            <person name="Jacobs-Sera D."/>
            <person name="Hendrix R.W."/>
            <person name="Hatfull G.F."/>
        </authorList>
    </citation>
    <scope>NUCLEOTIDE SEQUENCE [LARGE SCALE GENOMIC DNA]</scope>
    <source>
        <strain evidence="2 3">DSM 27648</strain>
    </source>
</reference>
<keyword evidence="1" id="KW-0732">Signal</keyword>
<dbReference type="InterPro" id="IPR011048">
    <property type="entry name" value="Haem_d1_sf"/>
</dbReference>
<feature type="chain" id="PRO_5005466820" evidence="1">
    <location>
        <begin position="17"/>
        <end position="400"/>
    </location>
</feature>
<dbReference type="Proteomes" id="UP000064967">
    <property type="component" value="Chromosome"/>
</dbReference>
<dbReference type="STRING" id="1391654.AKJ09_08875"/>
<dbReference type="Gene3D" id="2.130.10.10">
    <property type="entry name" value="YVTN repeat-like/Quinoprotein amine dehydrogenase"/>
    <property type="match status" value="1"/>
</dbReference>
<name>A0A0K1Q979_9BACT</name>
<organism evidence="2 3">
    <name type="scientific">Labilithrix luteola</name>
    <dbReference type="NCBI Taxonomy" id="1391654"/>
    <lineage>
        <taxon>Bacteria</taxon>
        <taxon>Pseudomonadati</taxon>
        <taxon>Myxococcota</taxon>
        <taxon>Polyangia</taxon>
        <taxon>Polyangiales</taxon>
        <taxon>Labilitrichaceae</taxon>
        <taxon>Labilithrix</taxon>
    </lineage>
</organism>
<evidence type="ECO:0000313" key="2">
    <source>
        <dbReference type="EMBL" id="AKV02212.1"/>
    </source>
</evidence>
<dbReference type="EMBL" id="CP012333">
    <property type="protein sequence ID" value="AKV02212.1"/>
    <property type="molecule type" value="Genomic_DNA"/>
</dbReference>
<dbReference type="PANTHER" id="PTHR47197">
    <property type="entry name" value="PROTEIN NIRF"/>
    <property type="match status" value="1"/>
</dbReference>
<sequence>MITAARLLTMSFVSLAVALSACNVDDPPASTGGARGASCERFAVVRSDYASTQIALVDDGGRVLSANVVSSGSTPSGATSALSGDVVLPHDAPAAGKVVLIDRFPNGILTWLDAETGAVEGQLNVVPGFPANPHDYLDVAPGKAYVTRFGSNTNPGKVAFDEGGDLLVVDTARRSLSKRIDLSGYGGGVDPRPDRMTMAAGRAYVTLSRLDATFERGEDGLVVVIDVTSDEVVDTIPIPGLKNCTNLALSPDARALAVSCSGLYKVPGAAQMAASGVVVFELASKKELLRGPASTIGAALGSSLGFPTSRTVVAVANADAGDQILAIDLETAQAKVLHQTSPFAAGDMFCGCGGRCLVPDADAASLLAVDAERVAPLAALTGSGLPARAVSAIGKSSDDH</sequence>
<dbReference type="SUPFAM" id="SSF51004">
    <property type="entry name" value="C-terminal (heme d1) domain of cytochrome cd1-nitrite reductase"/>
    <property type="match status" value="1"/>
</dbReference>
<dbReference type="PANTHER" id="PTHR47197:SF3">
    <property type="entry name" value="DIHYDRO-HEME D1 DEHYDROGENASE"/>
    <property type="match status" value="1"/>
</dbReference>
<dbReference type="InterPro" id="IPR015943">
    <property type="entry name" value="WD40/YVTN_repeat-like_dom_sf"/>
</dbReference>